<name>A0ABZ3IW58_SPOA4</name>
<protein>
    <submittedName>
        <fullName evidence="2">Peptidoglycan-N-acetylglucosamine deacetylase</fullName>
        <ecNumber evidence="2">3.5.1.104</ecNumber>
    </submittedName>
</protein>
<dbReference type="Pfam" id="PF01522">
    <property type="entry name" value="Polysacc_deac_1"/>
    <property type="match status" value="1"/>
</dbReference>
<feature type="domain" description="NodB homology" evidence="1">
    <location>
        <begin position="46"/>
        <end position="225"/>
    </location>
</feature>
<evidence type="ECO:0000313" key="3">
    <source>
        <dbReference type="Proteomes" id="UP000216052"/>
    </source>
</evidence>
<dbReference type="PANTHER" id="PTHR10587">
    <property type="entry name" value="GLYCOSYL TRANSFERASE-RELATED"/>
    <property type="match status" value="1"/>
</dbReference>
<keyword evidence="2" id="KW-0378">Hydrolase</keyword>
<accession>A0ABZ3IW58</accession>
<keyword evidence="3" id="KW-1185">Reference proteome</keyword>
<dbReference type="PROSITE" id="PS51677">
    <property type="entry name" value="NODB"/>
    <property type="match status" value="1"/>
</dbReference>
<dbReference type="Proteomes" id="UP000216052">
    <property type="component" value="Chromosome"/>
</dbReference>
<dbReference type="Gene3D" id="3.20.20.370">
    <property type="entry name" value="Glycoside hydrolase/deacetylase"/>
    <property type="match status" value="1"/>
</dbReference>
<organism evidence="2 3">
    <name type="scientific">Sporomusa acidovorans (strain ATCC 49682 / DSM 3132 / Mol)</name>
    <dbReference type="NCBI Taxonomy" id="1123286"/>
    <lineage>
        <taxon>Bacteria</taxon>
        <taxon>Bacillati</taxon>
        <taxon>Bacillota</taxon>
        <taxon>Negativicutes</taxon>
        <taxon>Selenomonadales</taxon>
        <taxon>Sporomusaceae</taxon>
        <taxon>Sporomusa</taxon>
    </lineage>
</organism>
<dbReference type="InterPro" id="IPR011330">
    <property type="entry name" value="Glyco_hydro/deAcase_b/a-brl"/>
</dbReference>
<dbReference type="EMBL" id="CP155571">
    <property type="protein sequence ID" value="XFO70101.1"/>
    <property type="molecule type" value="Genomic_DNA"/>
</dbReference>
<dbReference type="RefSeq" id="WP_245692859.1">
    <property type="nucleotide sequence ID" value="NZ_CP155571.1"/>
</dbReference>
<gene>
    <name evidence="2" type="ORF">SPACI_000880</name>
</gene>
<dbReference type="CDD" id="cd10917">
    <property type="entry name" value="CE4_NodB_like_6s_7s"/>
    <property type="match status" value="1"/>
</dbReference>
<evidence type="ECO:0000259" key="1">
    <source>
        <dbReference type="PROSITE" id="PS51677"/>
    </source>
</evidence>
<dbReference type="InterPro" id="IPR002509">
    <property type="entry name" value="NODB_dom"/>
</dbReference>
<proteinExistence type="predicted"/>
<evidence type="ECO:0000313" key="2">
    <source>
        <dbReference type="EMBL" id="XFO70101.1"/>
    </source>
</evidence>
<dbReference type="GO" id="GO:0016787">
    <property type="term" value="F:hydrolase activity"/>
    <property type="evidence" value="ECO:0007669"/>
    <property type="project" value="UniProtKB-KW"/>
</dbReference>
<dbReference type="EC" id="3.5.1.104" evidence="2"/>
<dbReference type="InterPro" id="IPR050248">
    <property type="entry name" value="Polysacc_deacetylase_ArnD"/>
</dbReference>
<reference evidence="2" key="1">
    <citation type="submission" date="2024-05" db="EMBL/GenBank/DDBJ databases">
        <title>Isolation and characterization of Sporomusa carbonis sp. nov., a carboxydotrophic hydrogenogen in the genus of Sporomusa isolated from a charcoal burning pile.</title>
        <authorList>
            <person name="Boeer T."/>
            <person name="Rosenbaum F."/>
            <person name="Eysell L."/>
            <person name="Mueller V."/>
            <person name="Daniel R."/>
            <person name="Poehlein A."/>
        </authorList>
    </citation>
    <scope>NUCLEOTIDE SEQUENCE [LARGE SCALE GENOMIC DNA]</scope>
    <source>
        <strain evidence="2">DSM 3132</strain>
    </source>
</reference>
<sequence length="238" mass="26469">MRSLLYRNFFCFTMLVIGVVGSLLAETVALVDNQNQAIRKVPTTHKVVALTIDDGPHYKTTPEVLKVLKEKQAKVTFFVLGANAETYPEIIAQAAADGHEIGSHAYSHRFLNKMSPDAILDELERTEAIITNAGVARPSLIRPPGGGYNDQIVALLRQRGYTTILWSVDPGDWRRLSVEQIVRTTLEQVQPGSIVLLHDGQYPLPTPQAIGSIIDNLRNQGYQLVTVSELLQYYEESQ</sequence>
<dbReference type="SUPFAM" id="SSF88713">
    <property type="entry name" value="Glycoside hydrolase/deacetylase"/>
    <property type="match status" value="1"/>
</dbReference>